<accession>A0A4Y3ZBV2</accession>
<dbReference type="EMBL" id="JAFICZ010000001">
    <property type="protein sequence ID" value="MBP1299403.1"/>
    <property type="molecule type" value="Genomic_DNA"/>
</dbReference>
<dbReference type="Proteomes" id="UP001565471">
    <property type="component" value="Unassembled WGS sequence"/>
</dbReference>
<dbReference type="AlphaFoldDB" id="A0A4Y3ZBV2"/>
<keyword evidence="6" id="KW-1185">Reference proteome</keyword>
<feature type="region of interest" description="Disordered" evidence="1">
    <location>
        <begin position="60"/>
        <end position="103"/>
    </location>
</feature>
<evidence type="ECO:0000313" key="6">
    <source>
        <dbReference type="Proteomes" id="UP001565471"/>
    </source>
</evidence>
<evidence type="ECO:0000313" key="3">
    <source>
        <dbReference type="EMBL" id="MBP1299403.1"/>
    </source>
</evidence>
<reference evidence="3" key="1">
    <citation type="submission" date="2021-02" db="EMBL/GenBank/DDBJ databases">
        <title>Genomic Encyclopedia of Type Strains, Phase IV (KMG-V): Genome sequencing to study the core and pangenomes of soil and plant-associated prokaryotes.</title>
        <authorList>
            <person name="Whitman W."/>
        </authorList>
    </citation>
    <scope>NUCLEOTIDE SEQUENCE</scope>
    <source>
        <strain evidence="3">USDA 406</strain>
    </source>
</reference>
<evidence type="ECO:0000256" key="1">
    <source>
        <dbReference type="SAM" id="MobiDB-lite"/>
    </source>
</evidence>
<dbReference type="GeneID" id="92956535"/>
<feature type="chain" id="PRO_5044616242" evidence="2">
    <location>
        <begin position="25"/>
        <end position="143"/>
    </location>
</feature>
<organism evidence="3 5">
    <name type="scientific">Bradyrhizobium elkanii</name>
    <dbReference type="NCBI Taxonomy" id="29448"/>
    <lineage>
        <taxon>Bacteria</taxon>
        <taxon>Pseudomonadati</taxon>
        <taxon>Pseudomonadota</taxon>
        <taxon>Alphaproteobacteria</taxon>
        <taxon>Hyphomicrobiales</taxon>
        <taxon>Nitrobacteraceae</taxon>
        <taxon>Bradyrhizobium</taxon>
    </lineage>
</organism>
<gene>
    <name evidence="4" type="ORF">ABIF29_001842</name>
    <name evidence="3" type="ORF">JOH49_009156</name>
</gene>
<feature type="signal peptide" evidence="2">
    <location>
        <begin position="1"/>
        <end position="24"/>
    </location>
</feature>
<keyword evidence="2" id="KW-0732">Signal</keyword>
<protein>
    <submittedName>
        <fullName evidence="3">Uncharacterized protein</fullName>
    </submittedName>
</protein>
<dbReference type="RefSeq" id="WP_026192436.1">
    <property type="nucleotide sequence ID" value="NZ_BJNL01000008.1"/>
</dbReference>
<proteinExistence type="predicted"/>
<reference evidence="4 6" key="2">
    <citation type="submission" date="2024-07" db="EMBL/GenBank/DDBJ databases">
        <title>Genomic Encyclopedia of Type Strains, Phase V (KMG-V): Genome sequencing to study the core and pangenomes of soil and plant-associated prokaryotes.</title>
        <authorList>
            <person name="Whitman W."/>
        </authorList>
    </citation>
    <scope>NUCLEOTIDE SEQUENCE [LARGE SCALE GENOMIC DNA]</scope>
    <source>
        <strain evidence="4 6">USDA 415</strain>
    </source>
</reference>
<sequence length="143" mass="15700">MVLKNAFVAIVCAACLTWGGVAFADEYGPSEFFSLDLSKAVLSPKRLGPPAQFEPVPVEAKADHGPDQHANVEPQVEETKVAPKKAVRTTRVTAPHERKRAAAQIPARAKLARRHSNPLDAEARDTRIQTWPCRTGGICNWHR</sequence>
<evidence type="ECO:0000313" key="4">
    <source>
        <dbReference type="EMBL" id="MEY9315043.1"/>
    </source>
</evidence>
<dbReference type="EMBL" id="JBGBZA010000002">
    <property type="protein sequence ID" value="MEY9315043.1"/>
    <property type="molecule type" value="Genomic_DNA"/>
</dbReference>
<comment type="caution">
    <text evidence="3">The sequence shown here is derived from an EMBL/GenBank/DDBJ whole genome shotgun (WGS) entry which is preliminary data.</text>
</comment>
<evidence type="ECO:0000313" key="5">
    <source>
        <dbReference type="Proteomes" id="UP000673383"/>
    </source>
</evidence>
<evidence type="ECO:0000256" key="2">
    <source>
        <dbReference type="SAM" id="SignalP"/>
    </source>
</evidence>
<name>A0A4Y3ZBV2_BRAEL</name>
<dbReference type="Proteomes" id="UP000673383">
    <property type="component" value="Unassembled WGS sequence"/>
</dbReference>